<feature type="chain" id="PRO_5020736481" description="Transferrin-binding protein B C-lobe/N-lobe beta-barrel domain-containing protein" evidence="1">
    <location>
        <begin position="19"/>
        <end position="346"/>
    </location>
</feature>
<dbReference type="PROSITE" id="PS51257">
    <property type="entry name" value="PROKAR_LIPOPROTEIN"/>
    <property type="match status" value="1"/>
</dbReference>
<evidence type="ECO:0000313" key="3">
    <source>
        <dbReference type="EMBL" id="TCD16254.1"/>
    </source>
</evidence>
<dbReference type="EMBL" id="SJST01000001">
    <property type="protein sequence ID" value="TCD16254.1"/>
    <property type="molecule type" value="Genomic_DNA"/>
</dbReference>
<name>A0A4R0PHK8_9HYPH</name>
<dbReference type="OrthoDB" id="7529687at2"/>
<keyword evidence="4" id="KW-1185">Reference proteome</keyword>
<comment type="caution">
    <text evidence="3">The sequence shown here is derived from an EMBL/GenBank/DDBJ whole genome shotgun (WGS) entry which is preliminary data.</text>
</comment>
<gene>
    <name evidence="3" type="ORF">E0D97_02140</name>
</gene>
<evidence type="ECO:0000259" key="2">
    <source>
        <dbReference type="Pfam" id="PF01298"/>
    </source>
</evidence>
<evidence type="ECO:0000256" key="1">
    <source>
        <dbReference type="SAM" id="SignalP"/>
    </source>
</evidence>
<dbReference type="InterPro" id="IPR011250">
    <property type="entry name" value="OMP/PagP_B-barrel"/>
</dbReference>
<protein>
    <recommendedName>
        <fullName evidence="2">Transferrin-binding protein B C-lobe/N-lobe beta-barrel domain-containing protein</fullName>
    </recommendedName>
</protein>
<reference evidence="3 4" key="1">
    <citation type="journal article" date="2015" name="Antonie Van Leeuwenhoek">
        <title>Oricola cellulosilytica gen. nov., sp. nov., a cellulose-degrading bacterium of the family Phyllobacteriaceae isolated from surface seashore water, and emended descriptions of Mesorhizobium loti and Phyllobacterium myrsinacearum.</title>
        <authorList>
            <person name="Hameed A."/>
            <person name="Shahina M."/>
            <person name="Lai W.A."/>
            <person name="Lin S.Y."/>
            <person name="Young L.S."/>
            <person name="Liu Y.C."/>
            <person name="Hsu Y.H."/>
            <person name="Young C.C."/>
        </authorList>
    </citation>
    <scope>NUCLEOTIDE SEQUENCE [LARGE SCALE GENOMIC DNA]</scope>
    <source>
        <strain evidence="3 4">KCTC 52183</strain>
    </source>
</reference>
<dbReference type="SUPFAM" id="SSF56925">
    <property type="entry name" value="OMPA-like"/>
    <property type="match status" value="1"/>
</dbReference>
<dbReference type="Gene3D" id="2.40.160.90">
    <property type="match status" value="1"/>
</dbReference>
<dbReference type="Proteomes" id="UP000291301">
    <property type="component" value="Unassembled WGS sequence"/>
</dbReference>
<dbReference type="RefSeq" id="WP_131564959.1">
    <property type="nucleotide sequence ID" value="NZ_JAINFK010000001.1"/>
</dbReference>
<feature type="domain" description="Transferrin-binding protein B C-lobe/N-lobe beta-barrel" evidence="2">
    <location>
        <begin position="189"/>
        <end position="339"/>
    </location>
</feature>
<evidence type="ECO:0000313" key="4">
    <source>
        <dbReference type="Proteomes" id="UP000291301"/>
    </source>
</evidence>
<accession>A0A4R0PHK8</accession>
<feature type="signal peptide" evidence="1">
    <location>
        <begin position="1"/>
        <end position="18"/>
    </location>
</feature>
<dbReference type="AlphaFoldDB" id="A0A4R0PHK8"/>
<dbReference type="Pfam" id="PF01298">
    <property type="entry name" value="TbpB_B_D"/>
    <property type="match status" value="1"/>
</dbReference>
<dbReference type="InterPro" id="IPR001677">
    <property type="entry name" value="TbpB_B_D"/>
</dbReference>
<proteinExistence type="predicted"/>
<sequence>MKYWNTLVCLLAAGTGLAGCGTTSTPALAPYASAYDATYASVVVDAISKHLVNPGDKLEGGAVTSAEAFGGPSIVSLKAPAKVEIEKTADAYILRYAGEEVTFTATDLQTGGFYEQKMNDSSGTPRTIGYLFALVAGTTPDALSAPDSAMVPIGFGVRTNSKGTVTADDADGFSNGFGFVGLETAPSDMPKTGAAVYKGYGRIDAYNKQVDFSVAGNENRRVYSGDSTLEADFGAGTVSGRVDLSEARRRITDGSGGLSETRTDISGQGASVLLDSAAIVQNGFASDLSLNAAAETSLAADGISADTEAVAVGRFYGTGAGEVGAVIAGEGTSHVITGAVTGYKQP</sequence>
<keyword evidence="1" id="KW-0732">Signal</keyword>
<organism evidence="3 4">
    <name type="scientific">Oricola cellulosilytica</name>
    <dbReference type="NCBI Taxonomy" id="1429082"/>
    <lineage>
        <taxon>Bacteria</taxon>
        <taxon>Pseudomonadati</taxon>
        <taxon>Pseudomonadota</taxon>
        <taxon>Alphaproteobacteria</taxon>
        <taxon>Hyphomicrobiales</taxon>
        <taxon>Ahrensiaceae</taxon>
        <taxon>Oricola</taxon>
    </lineage>
</organism>